<evidence type="ECO:0000256" key="1">
    <source>
        <dbReference type="SAM" id="MobiDB-lite"/>
    </source>
</evidence>
<evidence type="ECO:0000313" key="2">
    <source>
        <dbReference type="EMBL" id="CAA9220042.1"/>
    </source>
</evidence>
<organism evidence="2">
    <name type="scientific">uncultured Cytophagales bacterium</name>
    <dbReference type="NCBI Taxonomy" id="158755"/>
    <lineage>
        <taxon>Bacteria</taxon>
        <taxon>Pseudomonadati</taxon>
        <taxon>Bacteroidota</taxon>
        <taxon>Sphingobacteriia</taxon>
        <taxon>Sphingobacteriales</taxon>
        <taxon>environmental samples</taxon>
    </lineage>
</organism>
<sequence>MINKISRKGALETQSVNPDPFSPCDSVMSLPGIVQTR</sequence>
<dbReference type="EMBL" id="CADCTQ010000034">
    <property type="protein sequence ID" value="CAA9220042.1"/>
    <property type="molecule type" value="Genomic_DNA"/>
</dbReference>
<protein>
    <submittedName>
        <fullName evidence="2">Uncharacterized protein</fullName>
    </submittedName>
</protein>
<dbReference type="AlphaFoldDB" id="A0A6J4HD40"/>
<name>A0A6J4HD40_9SPHI</name>
<feature type="region of interest" description="Disordered" evidence="1">
    <location>
        <begin position="1"/>
        <end position="37"/>
    </location>
</feature>
<proteinExistence type="predicted"/>
<accession>A0A6J4HD40</accession>
<reference evidence="2" key="1">
    <citation type="submission" date="2020-02" db="EMBL/GenBank/DDBJ databases">
        <authorList>
            <person name="Meier V. D."/>
        </authorList>
    </citation>
    <scope>NUCLEOTIDE SEQUENCE</scope>
    <source>
        <strain evidence="2">AVDCRST_MAG56</strain>
    </source>
</reference>
<gene>
    <name evidence="2" type="ORF">AVDCRST_MAG56-390</name>
</gene>